<dbReference type="EMBL" id="QRDW01000019">
    <property type="protein sequence ID" value="RED43747.1"/>
    <property type="molecule type" value="Genomic_DNA"/>
</dbReference>
<protein>
    <submittedName>
        <fullName evidence="1">Winged helix-turn-helix DNA-binding protein</fullName>
    </submittedName>
</protein>
<sequence length="73" mass="8583">MSRSRIVREILMEIERDPNISQKRLAETIGISVGMVNWHIKRCVNKGFVKLQQAPVKRYMYYLTPEGFVEKVT</sequence>
<dbReference type="AlphaFoldDB" id="A0A3D9H2K1"/>
<dbReference type="SUPFAM" id="SSF46785">
    <property type="entry name" value="Winged helix' DNA-binding domain"/>
    <property type="match status" value="1"/>
</dbReference>
<accession>A0A3D9H2K1</accession>
<proteinExistence type="predicted"/>
<name>A0A3D9H2K1_9PROT</name>
<keyword evidence="1" id="KW-0238">DNA-binding</keyword>
<dbReference type="GO" id="GO:0003677">
    <property type="term" value="F:DNA binding"/>
    <property type="evidence" value="ECO:0007669"/>
    <property type="project" value="UniProtKB-KW"/>
</dbReference>
<dbReference type="InterPro" id="IPR011991">
    <property type="entry name" value="ArsR-like_HTH"/>
</dbReference>
<dbReference type="CDD" id="cd00090">
    <property type="entry name" value="HTH_ARSR"/>
    <property type="match status" value="1"/>
</dbReference>
<keyword evidence="2" id="KW-1185">Reference proteome</keyword>
<dbReference type="RefSeq" id="WP_115939461.1">
    <property type="nucleotide sequence ID" value="NZ_QRDW01000019.1"/>
</dbReference>
<dbReference type="Proteomes" id="UP000256845">
    <property type="component" value="Unassembled WGS sequence"/>
</dbReference>
<gene>
    <name evidence="1" type="ORF">DFP90_1191</name>
</gene>
<dbReference type="InterPro" id="IPR036388">
    <property type="entry name" value="WH-like_DNA-bd_sf"/>
</dbReference>
<dbReference type="OrthoDB" id="8537236at2"/>
<evidence type="ECO:0000313" key="1">
    <source>
        <dbReference type="EMBL" id="RED43747.1"/>
    </source>
</evidence>
<dbReference type="Pfam" id="PF13412">
    <property type="entry name" value="HTH_24"/>
    <property type="match status" value="1"/>
</dbReference>
<dbReference type="InterPro" id="IPR036390">
    <property type="entry name" value="WH_DNA-bd_sf"/>
</dbReference>
<dbReference type="GO" id="GO:0006355">
    <property type="term" value="P:regulation of DNA-templated transcription"/>
    <property type="evidence" value="ECO:0007669"/>
    <property type="project" value="UniProtKB-ARBA"/>
</dbReference>
<organism evidence="1 2">
    <name type="scientific">Aestuariispira insulae</name>
    <dbReference type="NCBI Taxonomy" id="1461337"/>
    <lineage>
        <taxon>Bacteria</taxon>
        <taxon>Pseudomonadati</taxon>
        <taxon>Pseudomonadota</taxon>
        <taxon>Alphaproteobacteria</taxon>
        <taxon>Rhodospirillales</taxon>
        <taxon>Kiloniellaceae</taxon>
        <taxon>Aestuariispira</taxon>
    </lineage>
</organism>
<comment type="caution">
    <text evidence="1">The sequence shown here is derived from an EMBL/GenBank/DDBJ whole genome shotgun (WGS) entry which is preliminary data.</text>
</comment>
<evidence type="ECO:0000313" key="2">
    <source>
        <dbReference type="Proteomes" id="UP000256845"/>
    </source>
</evidence>
<dbReference type="Gene3D" id="1.10.10.10">
    <property type="entry name" value="Winged helix-like DNA-binding domain superfamily/Winged helix DNA-binding domain"/>
    <property type="match status" value="1"/>
</dbReference>
<reference evidence="1 2" key="1">
    <citation type="submission" date="2018-07" db="EMBL/GenBank/DDBJ databases">
        <title>Genomic Encyclopedia of Type Strains, Phase III (KMG-III): the genomes of soil and plant-associated and newly described type strains.</title>
        <authorList>
            <person name="Whitman W."/>
        </authorList>
    </citation>
    <scope>NUCLEOTIDE SEQUENCE [LARGE SCALE GENOMIC DNA]</scope>
    <source>
        <strain evidence="1 2">CECT 8488</strain>
    </source>
</reference>